<dbReference type="EMBL" id="VLLE01000005">
    <property type="protein sequence ID" value="TWI80602.1"/>
    <property type="molecule type" value="Genomic_DNA"/>
</dbReference>
<keyword evidence="3" id="KW-1185">Reference proteome</keyword>
<dbReference type="InterPro" id="IPR041394">
    <property type="entry name" value="HEPN_Cthe2314"/>
</dbReference>
<organism evidence="2 3">
    <name type="scientific">Lacibacter cauensis</name>
    <dbReference type="NCBI Taxonomy" id="510947"/>
    <lineage>
        <taxon>Bacteria</taxon>
        <taxon>Pseudomonadati</taxon>
        <taxon>Bacteroidota</taxon>
        <taxon>Chitinophagia</taxon>
        <taxon>Chitinophagales</taxon>
        <taxon>Chitinophagaceae</taxon>
        <taxon>Lacibacter</taxon>
    </lineage>
</organism>
<evidence type="ECO:0000259" key="1">
    <source>
        <dbReference type="Pfam" id="PF18730"/>
    </source>
</evidence>
<dbReference type="OrthoDB" id="1423106at2"/>
<gene>
    <name evidence="2" type="ORF">IQ13_3281</name>
</gene>
<comment type="caution">
    <text evidence="2">The sequence shown here is derived from an EMBL/GenBank/DDBJ whole genome shotgun (WGS) entry which is preliminary data.</text>
</comment>
<dbReference type="Pfam" id="PF18730">
    <property type="entry name" value="HEPN_Cthe2314"/>
    <property type="match status" value="1"/>
</dbReference>
<protein>
    <recommendedName>
        <fullName evidence="1">Cthe-2314-like HEPN domain-containing protein</fullName>
    </recommendedName>
</protein>
<name>A0A562SH97_9BACT</name>
<evidence type="ECO:0000313" key="3">
    <source>
        <dbReference type="Proteomes" id="UP000316167"/>
    </source>
</evidence>
<dbReference type="RefSeq" id="WP_144887663.1">
    <property type="nucleotide sequence ID" value="NZ_VLLE01000005.1"/>
</dbReference>
<accession>A0A562SH97</accession>
<sequence length="261" mass="31544">MTPSRENIIWDFDRTIISVYNEYSLTSLRGLKDDFIINGRQILQWYFDAVRKGQCKYYEAFNYHQNFDDLIFCSDEIMYFLAHMYLYRPYLNNPVQDGFYFGDGMLYPNYQNLESKRYSMFSNIVSEKLYNYWDRIGDLIATYFPALIKPEQVYFPKAIEIIPKEYHDNENYIWLKEFKENQYRKLNQIRKQAVHYTTEDTLFKHKHLNSPSEKEQMEELFKNRYDLADVYKAQLELTLSGFEKTLLLIETVTEKTLADIP</sequence>
<reference evidence="2 3" key="1">
    <citation type="journal article" date="2015" name="Stand. Genomic Sci.">
        <title>Genomic Encyclopedia of Bacterial and Archaeal Type Strains, Phase III: the genomes of soil and plant-associated and newly described type strains.</title>
        <authorList>
            <person name="Whitman W.B."/>
            <person name="Woyke T."/>
            <person name="Klenk H.P."/>
            <person name="Zhou Y."/>
            <person name="Lilburn T.G."/>
            <person name="Beck B.J."/>
            <person name="De Vos P."/>
            <person name="Vandamme P."/>
            <person name="Eisen J.A."/>
            <person name="Garrity G."/>
            <person name="Hugenholtz P."/>
            <person name="Kyrpides N.C."/>
        </authorList>
    </citation>
    <scope>NUCLEOTIDE SEQUENCE [LARGE SCALE GENOMIC DNA]</scope>
    <source>
        <strain evidence="2 3">CGMCC 1.7271</strain>
    </source>
</reference>
<evidence type="ECO:0000313" key="2">
    <source>
        <dbReference type="EMBL" id="TWI80602.1"/>
    </source>
</evidence>
<proteinExistence type="predicted"/>
<feature type="domain" description="Cthe-2314-like HEPN" evidence="1">
    <location>
        <begin position="110"/>
        <end position="235"/>
    </location>
</feature>
<dbReference type="AlphaFoldDB" id="A0A562SH97"/>
<dbReference type="Proteomes" id="UP000316167">
    <property type="component" value="Unassembled WGS sequence"/>
</dbReference>